<dbReference type="SUPFAM" id="SSF54862">
    <property type="entry name" value="4Fe-4S ferredoxins"/>
    <property type="match status" value="1"/>
</dbReference>
<evidence type="ECO:0000256" key="2">
    <source>
        <dbReference type="ARBA" id="ARBA00022475"/>
    </source>
</evidence>
<dbReference type="OrthoDB" id="9806398at2"/>
<dbReference type="Gene3D" id="3.30.70.20">
    <property type="match status" value="1"/>
</dbReference>
<keyword evidence="3" id="KW-0479">Metal-binding</keyword>
<evidence type="ECO:0000256" key="3">
    <source>
        <dbReference type="ARBA" id="ARBA00022723"/>
    </source>
</evidence>
<feature type="domain" description="4Fe-4S ferredoxin-type" evidence="8">
    <location>
        <begin position="219"/>
        <end position="247"/>
    </location>
</feature>
<evidence type="ECO:0000259" key="8">
    <source>
        <dbReference type="PROSITE" id="PS51379"/>
    </source>
</evidence>
<dbReference type="GO" id="GO:0046872">
    <property type="term" value="F:metal ion binding"/>
    <property type="evidence" value="ECO:0007669"/>
    <property type="project" value="UniProtKB-KW"/>
</dbReference>
<keyword evidence="7" id="KW-1133">Transmembrane helix</keyword>
<accession>A0A1Z5HTW9</accession>
<keyword evidence="5" id="KW-0411">Iron-sulfur</keyword>
<sequence length="329" mass="37481">MFKKIRWLRHSIQIAFSLFLLYIGWRFYQFVSFFEQAGRQFVSRPPSVEGFLPISALMAFKLWLTTGVFDSVHPAGLAIFIAVLLVSWLFKKGFCSWICPIGTLSEGLGLLGQKIFGSNITLPRWLDKPLMAVKYLVLGFFLKVIVLDMPVAAISAFLHAPYNKIADVKMLKFFLSPSPFTVKVLLILMLLSLIIRHFWCRYLCPYGALLGLLSLASPFKITREENYCVGCRACTRNCPNHLKVDQMRRVYSPECTACLNCIDSCPVPEALRVTSTAKRLYLKPPHYIILLWGTFLAVILLAKLTGHWETSIPLEEYARLIPLSDMFSH</sequence>
<dbReference type="Pfam" id="PF12801">
    <property type="entry name" value="Fer4_5"/>
    <property type="match status" value="2"/>
</dbReference>
<dbReference type="PROSITE" id="PS51379">
    <property type="entry name" value="4FE4S_FER_2"/>
    <property type="match status" value="2"/>
</dbReference>
<evidence type="ECO:0000256" key="7">
    <source>
        <dbReference type="SAM" id="Phobius"/>
    </source>
</evidence>
<feature type="transmembrane region" description="Helical" evidence="7">
    <location>
        <begin position="180"/>
        <end position="199"/>
    </location>
</feature>
<comment type="caution">
    <text evidence="9">The sequence shown here is derived from an EMBL/GenBank/DDBJ whole genome shotgun (WGS) entry which is preliminary data.</text>
</comment>
<name>A0A1Z5HTW9_9FIRM</name>
<protein>
    <submittedName>
        <fullName evidence="9">4Fe-4S ferredoxin</fullName>
    </submittedName>
</protein>
<feature type="domain" description="4Fe-4S ferredoxin-type" evidence="8">
    <location>
        <begin position="248"/>
        <end position="276"/>
    </location>
</feature>
<dbReference type="InterPro" id="IPR017896">
    <property type="entry name" value="4Fe4S_Fe-S-bd"/>
</dbReference>
<keyword evidence="10" id="KW-1185">Reference proteome</keyword>
<evidence type="ECO:0000256" key="4">
    <source>
        <dbReference type="ARBA" id="ARBA00023004"/>
    </source>
</evidence>
<organism evidence="9 10">
    <name type="scientific">Calderihabitans maritimus</name>
    <dbReference type="NCBI Taxonomy" id="1246530"/>
    <lineage>
        <taxon>Bacteria</taxon>
        <taxon>Bacillati</taxon>
        <taxon>Bacillota</taxon>
        <taxon>Clostridia</taxon>
        <taxon>Neomoorellales</taxon>
        <taxon>Calderihabitantaceae</taxon>
        <taxon>Calderihabitans</taxon>
    </lineage>
</organism>
<dbReference type="EMBL" id="BDGJ01000090">
    <property type="protein sequence ID" value="GAW92720.1"/>
    <property type="molecule type" value="Genomic_DNA"/>
</dbReference>
<feature type="transmembrane region" description="Helical" evidence="7">
    <location>
        <begin position="7"/>
        <end position="25"/>
    </location>
</feature>
<feature type="transmembrane region" description="Helical" evidence="7">
    <location>
        <begin position="287"/>
        <end position="306"/>
    </location>
</feature>
<keyword evidence="4" id="KW-0408">Iron</keyword>
<dbReference type="AlphaFoldDB" id="A0A1Z5HTW9"/>
<dbReference type="InterPro" id="IPR052378">
    <property type="entry name" value="NosR_regulator"/>
</dbReference>
<feature type="transmembrane region" description="Helical" evidence="7">
    <location>
        <begin position="135"/>
        <end position="160"/>
    </location>
</feature>
<evidence type="ECO:0000313" key="10">
    <source>
        <dbReference type="Proteomes" id="UP000197032"/>
    </source>
</evidence>
<dbReference type="PANTHER" id="PTHR30224">
    <property type="entry name" value="ELECTRON TRANSPORT PROTEIN"/>
    <property type="match status" value="1"/>
</dbReference>
<keyword evidence="2" id="KW-1003">Cell membrane</keyword>
<comment type="subcellular location">
    <subcellularLocation>
        <location evidence="1">Cell membrane</location>
    </subcellularLocation>
</comment>
<dbReference type="InterPro" id="IPR017900">
    <property type="entry name" value="4Fe4S_Fe_S_CS"/>
</dbReference>
<dbReference type="GO" id="GO:0005886">
    <property type="term" value="C:plasma membrane"/>
    <property type="evidence" value="ECO:0007669"/>
    <property type="project" value="UniProtKB-SubCell"/>
</dbReference>
<dbReference type="PANTHER" id="PTHR30224:SF4">
    <property type="entry name" value="ELECTRON TRANSPORT PROTEIN YCCM-RELATED"/>
    <property type="match status" value="1"/>
</dbReference>
<feature type="transmembrane region" description="Helical" evidence="7">
    <location>
        <begin position="72"/>
        <end position="90"/>
    </location>
</feature>
<evidence type="ECO:0000256" key="6">
    <source>
        <dbReference type="ARBA" id="ARBA00023136"/>
    </source>
</evidence>
<evidence type="ECO:0000313" key="9">
    <source>
        <dbReference type="EMBL" id="GAW92720.1"/>
    </source>
</evidence>
<evidence type="ECO:0000256" key="1">
    <source>
        <dbReference type="ARBA" id="ARBA00004236"/>
    </source>
</evidence>
<keyword evidence="7" id="KW-0812">Transmembrane</keyword>
<dbReference type="PROSITE" id="PS00198">
    <property type="entry name" value="4FE4S_FER_1"/>
    <property type="match status" value="1"/>
</dbReference>
<dbReference type="GO" id="GO:0051536">
    <property type="term" value="F:iron-sulfur cluster binding"/>
    <property type="evidence" value="ECO:0007669"/>
    <property type="project" value="UniProtKB-KW"/>
</dbReference>
<gene>
    <name evidence="9" type="ORF">KKC1_18700</name>
</gene>
<proteinExistence type="predicted"/>
<dbReference type="Proteomes" id="UP000197032">
    <property type="component" value="Unassembled WGS sequence"/>
</dbReference>
<keyword evidence="6 7" id="KW-0472">Membrane</keyword>
<dbReference type="RefSeq" id="WP_088554009.1">
    <property type="nucleotide sequence ID" value="NZ_BDGJ01000090.1"/>
</dbReference>
<evidence type="ECO:0000256" key="5">
    <source>
        <dbReference type="ARBA" id="ARBA00023014"/>
    </source>
</evidence>
<reference evidence="10" key="1">
    <citation type="journal article" date="2017" name="Appl. Environ. Microbiol.">
        <title>Genomic analysis of Calderihabitans maritimus KKC1, a thermophilic hydrogenogenic carboxydotrophic bacterium isolated from marine sediment.</title>
        <authorList>
            <person name="Omae K."/>
            <person name="Yoneda Y."/>
            <person name="Fukuyama Y."/>
            <person name="Yoshida T."/>
            <person name="Sako Y."/>
        </authorList>
    </citation>
    <scope>NUCLEOTIDE SEQUENCE [LARGE SCALE GENOMIC DNA]</scope>
    <source>
        <strain evidence="10">KKC1</strain>
    </source>
</reference>